<evidence type="ECO:0000313" key="2">
    <source>
        <dbReference type="EMBL" id="KKR00076.1"/>
    </source>
</evidence>
<dbReference type="STRING" id="1618574.UT24_C0017G0002"/>
<feature type="region of interest" description="Disordered" evidence="1">
    <location>
        <begin position="1"/>
        <end position="31"/>
    </location>
</feature>
<dbReference type="EMBL" id="LBWB01000017">
    <property type="protein sequence ID" value="KKR00076.1"/>
    <property type="molecule type" value="Genomic_DNA"/>
</dbReference>
<protein>
    <submittedName>
        <fullName evidence="2">Uncharacterized protein</fullName>
    </submittedName>
</protein>
<accession>A0A0G0MI75</accession>
<sequence>MSDESAKEGEENMSNPESRFNIGTPPENIGAFDISSQAKVPDIRMQFDPSMTPGMDQQPLSQLEQQDAHERELRRIAEVMYKSDYRSTMTIIGADLITEIQGSVEAGDFERLQKNILKALPLAEGLEFGIFAESYGIPIDTEGLTDEQKQRRENNAYAKLRNMFLTVEDSVDRGNVGYLRDAMLDATSRPIRELEEWDQDGGITWEQNRRTALIDSYNRENLNRIINKEKPLSKDEIETKVNEAVTFLKEFHKERFENIRKNKARLLELDLHVKSRFTFDSAFRMRQYVAHDRDLQSNMKQSVGLGAAEPDGTHWQGFFQVEQEWGEGVDRTLRELVRMGEEGFYQQNLDGKQFKTWVDRGLDASKINGKRRMDVFWAAWRQFCFMELAGKFGMKIEDGKMNFSANPPYVGDLATWLSNPEEHRATEFKWNWATFKQARDNPSWNGMYVGERPDDQYRAISHSGHSRGIGHLTKTPPPTDKDPFQIARFGKWAVGNYMEFATLQQGPNKGRNLYELWHGYYDNQGSWVEGISMADIRFPWIDTDFAGAKTTSDEAPSGSVGYWFLQRGRSLLVLKENLGVPDLKEFSSISYISKLRNWSKLSMVYRGKFMENPAYVKIYTDILFFKGFSSDVIEKIEKGLPISELELTATDYREMIGSFGVGQKYEGVNLTNYLINAYNARLIDHGEFLRLKQIKPRS</sequence>
<organism evidence="2 3">
    <name type="scientific">Candidatus Woesebacteria bacterium GW2011_GWB1_39_12</name>
    <dbReference type="NCBI Taxonomy" id="1618574"/>
    <lineage>
        <taxon>Bacteria</taxon>
        <taxon>Candidatus Woeseibacteriota</taxon>
    </lineage>
</organism>
<name>A0A0G0MI75_9BACT</name>
<feature type="compositionally biased region" description="Basic and acidic residues" evidence="1">
    <location>
        <begin position="1"/>
        <end position="10"/>
    </location>
</feature>
<proteinExistence type="predicted"/>
<dbReference type="Proteomes" id="UP000033881">
    <property type="component" value="Unassembled WGS sequence"/>
</dbReference>
<dbReference type="AlphaFoldDB" id="A0A0G0MI75"/>
<evidence type="ECO:0000313" key="3">
    <source>
        <dbReference type="Proteomes" id="UP000033881"/>
    </source>
</evidence>
<reference evidence="2 3" key="1">
    <citation type="journal article" date="2015" name="Nature">
        <title>rRNA introns, odd ribosomes, and small enigmatic genomes across a large radiation of phyla.</title>
        <authorList>
            <person name="Brown C.T."/>
            <person name="Hug L.A."/>
            <person name="Thomas B.C."/>
            <person name="Sharon I."/>
            <person name="Castelle C.J."/>
            <person name="Singh A."/>
            <person name="Wilkins M.J."/>
            <person name="Williams K.H."/>
            <person name="Banfield J.F."/>
        </authorList>
    </citation>
    <scope>NUCLEOTIDE SEQUENCE [LARGE SCALE GENOMIC DNA]</scope>
</reference>
<gene>
    <name evidence="2" type="ORF">UT24_C0017G0002</name>
</gene>
<comment type="caution">
    <text evidence="2">The sequence shown here is derived from an EMBL/GenBank/DDBJ whole genome shotgun (WGS) entry which is preliminary data.</text>
</comment>
<evidence type="ECO:0000256" key="1">
    <source>
        <dbReference type="SAM" id="MobiDB-lite"/>
    </source>
</evidence>